<accession>A0ABW5HQ30</accession>
<dbReference type="SUPFAM" id="SSF101898">
    <property type="entry name" value="NHL repeat"/>
    <property type="match status" value="1"/>
</dbReference>
<keyword evidence="2" id="KW-0812">Transmembrane</keyword>
<feature type="transmembrane region" description="Helical" evidence="2">
    <location>
        <begin position="310"/>
        <end position="331"/>
    </location>
</feature>
<reference evidence="5" key="1">
    <citation type="journal article" date="2019" name="Int. J. Syst. Evol. Microbiol.">
        <title>The Global Catalogue of Microorganisms (GCM) 10K type strain sequencing project: providing services to taxonomists for standard genome sequencing and annotation.</title>
        <authorList>
            <consortium name="The Broad Institute Genomics Platform"/>
            <consortium name="The Broad Institute Genome Sequencing Center for Infectious Disease"/>
            <person name="Wu L."/>
            <person name="Ma J."/>
        </authorList>
    </citation>
    <scope>NUCLEOTIDE SEQUENCE [LARGE SCALE GENOMIC DNA]</scope>
    <source>
        <strain evidence="5">CGMCC 4.7638</strain>
    </source>
</reference>
<evidence type="ECO:0000256" key="3">
    <source>
        <dbReference type="SAM" id="SignalP"/>
    </source>
</evidence>
<name>A0ABW5HQ30_9PSEU</name>
<protein>
    <recommendedName>
        <fullName evidence="6">Esterase-like activity of phytase family protein</fullName>
    </recommendedName>
</protein>
<dbReference type="RefSeq" id="WP_377925984.1">
    <property type="nucleotide sequence ID" value="NZ_BAAAHV010000005.1"/>
</dbReference>
<gene>
    <name evidence="4" type="ORF">ACFSUT_00720</name>
</gene>
<sequence length="338" mass="35038">MRVVLALTVVLMLAGAVPAAATPASSAPAPETLCQITDKRLNELSGLVSDGEHWYAINDGGTKVQVFVLDRKCQVKDVLSDPTDPYDVEDLARGKDGTLWLSDTGDNRAKRETVALLELKPSGGAAVVHRLTYPDGPHDTEALVLDQSGTPFLVTKDLLGTSKVYKPSAPLAAPGPTKLEQVGTLRVRSTDTPGGPVGSFGSALITGGATSADGKVIALRTYTDAYVYAAPDGDVAAALQREPVRIPLPNEKQGEAIAFEPDGTLLSGSEGVGEPVRSIKNATTLVTPNEPAPKPGGAATPQPAAEDAGGFPLIPAAGIAAVVVLAAWFLLGRKRRRA</sequence>
<organism evidence="4 5">
    <name type="scientific">Amycolatopsis albidoflavus</name>
    <dbReference type="NCBI Taxonomy" id="102226"/>
    <lineage>
        <taxon>Bacteria</taxon>
        <taxon>Bacillati</taxon>
        <taxon>Actinomycetota</taxon>
        <taxon>Actinomycetes</taxon>
        <taxon>Pseudonocardiales</taxon>
        <taxon>Pseudonocardiaceae</taxon>
        <taxon>Amycolatopsis</taxon>
    </lineage>
</organism>
<evidence type="ECO:0000256" key="1">
    <source>
        <dbReference type="SAM" id="MobiDB-lite"/>
    </source>
</evidence>
<evidence type="ECO:0008006" key="6">
    <source>
        <dbReference type="Google" id="ProtNLM"/>
    </source>
</evidence>
<evidence type="ECO:0000313" key="4">
    <source>
        <dbReference type="EMBL" id="MFD2478777.1"/>
    </source>
</evidence>
<keyword evidence="3" id="KW-0732">Signal</keyword>
<keyword evidence="2" id="KW-0472">Membrane</keyword>
<dbReference type="EMBL" id="JBHUKQ010000001">
    <property type="protein sequence ID" value="MFD2478777.1"/>
    <property type="molecule type" value="Genomic_DNA"/>
</dbReference>
<proteinExistence type="predicted"/>
<comment type="caution">
    <text evidence="4">The sequence shown here is derived from an EMBL/GenBank/DDBJ whole genome shotgun (WGS) entry which is preliminary data.</text>
</comment>
<keyword evidence="5" id="KW-1185">Reference proteome</keyword>
<keyword evidence="2" id="KW-1133">Transmembrane helix</keyword>
<dbReference type="Proteomes" id="UP001597542">
    <property type="component" value="Unassembled WGS sequence"/>
</dbReference>
<evidence type="ECO:0000256" key="2">
    <source>
        <dbReference type="SAM" id="Phobius"/>
    </source>
</evidence>
<feature type="signal peptide" evidence="3">
    <location>
        <begin position="1"/>
        <end position="21"/>
    </location>
</feature>
<feature type="region of interest" description="Disordered" evidence="1">
    <location>
        <begin position="285"/>
        <end position="304"/>
    </location>
</feature>
<feature type="chain" id="PRO_5045458587" description="Esterase-like activity of phytase family protein" evidence="3">
    <location>
        <begin position="22"/>
        <end position="338"/>
    </location>
</feature>
<evidence type="ECO:0000313" key="5">
    <source>
        <dbReference type="Proteomes" id="UP001597542"/>
    </source>
</evidence>